<dbReference type="EMBL" id="CP002545">
    <property type="protein sequence ID" value="ADY54347.1"/>
    <property type="molecule type" value="Genomic_DNA"/>
</dbReference>
<protein>
    <submittedName>
        <fullName evidence="5">Transcriptional regulator, AraC family</fullName>
    </submittedName>
</protein>
<accession>F0S774</accession>
<keyword evidence="3" id="KW-0804">Transcription</keyword>
<dbReference type="PANTHER" id="PTHR43280:SF32">
    <property type="entry name" value="TRANSCRIPTIONAL REGULATORY PROTEIN"/>
    <property type="match status" value="1"/>
</dbReference>
<dbReference type="PROSITE" id="PS01124">
    <property type="entry name" value="HTH_ARAC_FAMILY_2"/>
    <property type="match status" value="1"/>
</dbReference>
<dbReference type="Pfam" id="PF12833">
    <property type="entry name" value="HTH_18"/>
    <property type="match status" value="1"/>
</dbReference>
<dbReference type="Pfam" id="PF02311">
    <property type="entry name" value="AraC_binding"/>
    <property type="match status" value="1"/>
</dbReference>
<evidence type="ECO:0000259" key="4">
    <source>
        <dbReference type="PROSITE" id="PS01124"/>
    </source>
</evidence>
<sequence>MNNGIPIYDICTITDVKDDEIIISRFSEYSANYKHLHSPHRHAFYHVVFFTEGKGQHTIDFETFVVKSNQIYFMVPGQVHSWDFEGIAEGYIINFSPSFYQSFLLRPDFLDQFYFFGANAHESVIDVPKAEQQKIIDLFENILQESVSQRKMNMDMIRILLLQIFLKIDRLNENKEQFSSENNYNHTLLSNFKKLIELNYTKLKLPKEYAALLYITPNHLNAICQDVLGVSAGELIRNRIILEAKRLLINLDLPISEIAYRLNFNDNSYFTKFFKKHVDITPEEFRKKN</sequence>
<dbReference type="InterPro" id="IPR037923">
    <property type="entry name" value="HTH-like"/>
</dbReference>
<dbReference type="Proteomes" id="UP000000310">
    <property type="component" value="Chromosome"/>
</dbReference>
<dbReference type="Gene3D" id="1.10.10.60">
    <property type="entry name" value="Homeodomain-like"/>
    <property type="match status" value="1"/>
</dbReference>
<evidence type="ECO:0000256" key="1">
    <source>
        <dbReference type="ARBA" id="ARBA00023015"/>
    </source>
</evidence>
<evidence type="ECO:0000256" key="3">
    <source>
        <dbReference type="ARBA" id="ARBA00023163"/>
    </source>
</evidence>
<gene>
    <name evidence="5" type="ordered locus">Pedsa_3818</name>
</gene>
<name>F0S774_PSESL</name>
<proteinExistence type="predicted"/>
<dbReference type="InterPro" id="IPR014710">
    <property type="entry name" value="RmlC-like_jellyroll"/>
</dbReference>
<dbReference type="GO" id="GO:0003700">
    <property type="term" value="F:DNA-binding transcription factor activity"/>
    <property type="evidence" value="ECO:0007669"/>
    <property type="project" value="InterPro"/>
</dbReference>
<organism evidence="5 6">
    <name type="scientific">Pseudopedobacter saltans (strain ATCC 51119 / DSM 12145 / JCM 21818 / CCUG 39354 / LMG 10337 / NBRC 100064 / NCIMB 13643)</name>
    <name type="common">Pedobacter saltans</name>
    <dbReference type="NCBI Taxonomy" id="762903"/>
    <lineage>
        <taxon>Bacteria</taxon>
        <taxon>Pseudomonadati</taxon>
        <taxon>Bacteroidota</taxon>
        <taxon>Sphingobacteriia</taxon>
        <taxon>Sphingobacteriales</taxon>
        <taxon>Sphingobacteriaceae</taxon>
        <taxon>Pseudopedobacter</taxon>
    </lineage>
</organism>
<dbReference type="KEGG" id="psn:Pedsa_3818"/>
<evidence type="ECO:0000313" key="5">
    <source>
        <dbReference type="EMBL" id="ADY54347.1"/>
    </source>
</evidence>
<dbReference type="STRING" id="762903.Pedsa_3818"/>
<dbReference type="eggNOG" id="COG2207">
    <property type="taxonomic scope" value="Bacteria"/>
</dbReference>
<dbReference type="InterPro" id="IPR018060">
    <property type="entry name" value="HTH_AraC"/>
</dbReference>
<dbReference type="GO" id="GO:0043565">
    <property type="term" value="F:sequence-specific DNA binding"/>
    <property type="evidence" value="ECO:0007669"/>
    <property type="project" value="InterPro"/>
</dbReference>
<dbReference type="PRINTS" id="PR00032">
    <property type="entry name" value="HTHARAC"/>
</dbReference>
<dbReference type="SMART" id="SM00342">
    <property type="entry name" value="HTH_ARAC"/>
    <property type="match status" value="1"/>
</dbReference>
<keyword evidence="2" id="KW-0238">DNA-binding</keyword>
<dbReference type="OrthoDB" id="2585681at2"/>
<dbReference type="SUPFAM" id="SSF51215">
    <property type="entry name" value="Regulatory protein AraC"/>
    <property type="match status" value="1"/>
</dbReference>
<reference evidence="5 6" key="1">
    <citation type="journal article" date="2011" name="Stand. Genomic Sci.">
        <title>Complete genome sequence of the gliding, heparinolytic Pedobacter saltans type strain (113).</title>
        <authorList>
            <person name="Liolios K."/>
            <person name="Sikorski J."/>
            <person name="Lu M."/>
            <person name="Nolan M."/>
            <person name="Lapidus A."/>
            <person name="Lucas S."/>
            <person name="Hammon N."/>
            <person name="Deshpande S."/>
            <person name="Cheng J.F."/>
            <person name="Tapia R."/>
            <person name="Han C."/>
            <person name="Goodwin L."/>
            <person name="Pitluck S."/>
            <person name="Huntemann M."/>
            <person name="Ivanova N."/>
            <person name="Pagani I."/>
            <person name="Mavromatis K."/>
            <person name="Ovchinikova G."/>
            <person name="Pati A."/>
            <person name="Chen A."/>
            <person name="Palaniappan K."/>
            <person name="Land M."/>
            <person name="Hauser L."/>
            <person name="Brambilla E.M."/>
            <person name="Kotsyurbenko O."/>
            <person name="Rohde M."/>
            <person name="Tindall B.J."/>
            <person name="Abt B."/>
            <person name="Goker M."/>
            <person name="Detter J.C."/>
            <person name="Woyke T."/>
            <person name="Bristow J."/>
            <person name="Eisen J.A."/>
            <person name="Markowitz V."/>
            <person name="Hugenholtz P."/>
            <person name="Klenk H.P."/>
            <person name="Kyrpides N.C."/>
        </authorList>
    </citation>
    <scope>NUCLEOTIDE SEQUENCE [LARGE SCALE GENOMIC DNA]</scope>
    <source>
        <strain evidence="6">ATCC 51119 / DSM 12145 / JCM 21818 / LMG 10337 / NBRC 100064 / NCIMB 13643</strain>
    </source>
</reference>
<dbReference type="InterPro" id="IPR003313">
    <property type="entry name" value="AraC-bd"/>
</dbReference>
<dbReference type="AlphaFoldDB" id="F0S774"/>
<feature type="domain" description="HTH araC/xylS-type" evidence="4">
    <location>
        <begin position="190"/>
        <end position="288"/>
    </location>
</feature>
<dbReference type="Gene3D" id="2.60.120.10">
    <property type="entry name" value="Jelly Rolls"/>
    <property type="match status" value="1"/>
</dbReference>
<dbReference type="InterPro" id="IPR020449">
    <property type="entry name" value="Tscrpt_reg_AraC-type_HTH"/>
</dbReference>
<keyword evidence="6" id="KW-1185">Reference proteome</keyword>
<dbReference type="HOGENOM" id="CLU_000445_88_2_10"/>
<evidence type="ECO:0000313" key="6">
    <source>
        <dbReference type="Proteomes" id="UP000000310"/>
    </source>
</evidence>
<keyword evidence="1" id="KW-0805">Transcription regulation</keyword>
<reference evidence="6" key="2">
    <citation type="submission" date="2011-02" db="EMBL/GenBank/DDBJ databases">
        <title>The complete genome of Pedobacter saltans DSM 12145.</title>
        <authorList>
            <consortium name="US DOE Joint Genome Institute (JGI-PGF)"/>
            <person name="Lucas S."/>
            <person name="Copeland A."/>
            <person name="Lapidus A."/>
            <person name="Bruce D."/>
            <person name="Goodwin L."/>
            <person name="Pitluck S."/>
            <person name="Kyrpides N."/>
            <person name="Mavromatis K."/>
            <person name="Pagani I."/>
            <person name="Ivanova N."/>
            <person name="Ovchinnikova G."/>
            <person name="Lu M."/>
            <person name="Detter J.C."/>
            <person name="Han C."/>
            <person name="Land M."/>
            <person name="Hauser L."/>
            <person name="Markowitz V."/>
            <person name="Cheng J.-F."/>
            <person name="Hugenholtz P."/>
            <person name="Woyke T."/>
            <person name="Wu D."/>
            <person name="Tindall B."/>
            <person name="Pomrenke H.G."/>
            <person name="Brambilla E."/>
            <person name="Klenk H.-P."/>
            <person name="Eisen J.A."/>
        </authorList>
    </citation>
    <scope>NUCLEOTIDE SEQUENCE [LARGE SCALE GENOMIC DNA]</scope>
    <source>
        <strain evidence="6">ATCC 51119 / DSM 12145 / JCM 21818 / LMG 10337 / NBRC 100064 / NCIMB 13643</strain>
    </source>
</reference>
<dbReference type="PANTHER" id="PTHR43280">
    <property type="entry name" value="ARAC-FAMILY TRANSCRIPTIONAL REGULATOR"/>
    <property type="match status" value="1"/>
</dbReference>
<dbReference type="RefSeq" id="WP_013634827.1">
    <property type="nucleotide sequence ID" value="NC_015177.1"/>
</dbReference>
<dbReference type="InterPro" id="IPR009057">
    <property type="entry name" value="Homeodomain-like_sf"/>
</dbReference>
<evidence type="ECO:0000256" key="2">
    <source>
        <dbReference type="ARBA" id="ARBA00023125"/>
    </source>
</evidence>
<dbReference type="SUPFAM" id="SSF46689">
    <property type="entry name" value="Homeodomain-like"/>
    <property type="match status" value="1"/>
</dbReference>